<dbReference type="Proteomes" id="UP000186922">
    <property type="component" value="Unassembled WGS sequence"/>
</dbReference>
<name>A0A1D1V1E5_RAMVA</name>
<evidence type="ECO:0000313" key="2">
    <source>
        <dbReference type="Proteomes" id="UP000186922"/>
    </source>
</evidence>
<sequence length="314" mass="34869">MDNDSIHDIMVASGETPSVSVVSNSPSLVKFIKSPTEGNIAVCGSYTYIKNRNLPHERTYWNCLAVQQLGASQKISVVESVFQGMRSSGRRFFGLTWGQPTTGNATVEVFLISEGDEKEAPEWDGLESLTQEVEFFEGVKDFEFSMEELRSRAPDGSLAGFTLGVKASVFDYWYNETRFGYSQTKVYNDSLRLMFLGDLPQIFVPGTVFTTHLGVSRQDGSLPSLPTNVEIRTQMTFDAANTGDTRSQVMAVPNDGVLFLDIFVPFGVAELAVEAISVGNLWIGNFEPYELTNASKTRMTVLRRQTHTNYVLQV</sequence>
<protein>
    <submittedName>
        <fullName evidence="1">Uncharacterized protein</fullName>
    </submittedName>
</protein>
<gene>
    <name evidence="1" type="primary">RvY_07257-1</name>
    <name evidence="1" type="synonym">RvY_07257.1</name>
    <name evidence="1" type="ORF">RvY_07257</name>
</gene>
<reference evidence="1 2" key="1">
    <citation type="journal article" date="2016" name="Nat. Commun.">
        <title>Extremotolerant tardigrade genome and improved radiotolerance of human cultured cells by tardigrade-unique protein.</title>
        <authorList>
            <person name="Hashimoto T."/>
            <person name="Horikawa D.D."/>
            <person name="Saito Y."/>
            <person name="Kuwahara H."/>
            <person name="Kozuka-Hata H."/>
            <person name="Shin-I T."/>
            <person name="Minakuchi Y."/>
            <person name="Ohishi K."/>
            <person name="Motoyama A."/>
            <person name="Aizu T."/>
            <person name="Enomoto A."/>
            <person name="Kondo K."/>
            <person name="Tanaka S."/>
            <person name="Hara Y."/>
            <person name="Koshikawa S."/>
            <person name="Sagara H."/>
            <person name="Miura T."/>
            <person name="Yokobori S."/>
            <person name="Miyagawa K."/>
            <person name="Suzuki Y."/>
            <person name="Kubo T."/>
            <person name="Oyama M."/>
            <person name="Kohara Y."/>
            <person name="Fujiyama A."/>
            <person name="Arakawa K."/>
            <person name="Katayama T."/>
            <person name="Toyoda A."/>
            <person name="Kunieda T."/>
        </authorList>
    </citation>
    <scope>NUCLEOTIDE SEQUENCE [LARGE SCALE GENOMIC DNA]</scope>
    <source>
        <strain evidence="1 2">YOKOZUNA-1</strain>
    </source>
</reference>
<keyword evidence="2" id="KW-1185">Reference proteome</keyword>
<dbReference type="OrthoDB" id="6359008at2759"/>
<proteinExistence type="predicted"/>
<organism evidence="1 2">
    <name type="scientific">Ramazzottius varieornatus</name>
    <name type="common">Water bear</name>
    <name type="synonym">Tardigrade</name>
    <dbReference type="NCBI Taxonomy" id="947166"/>
    <lineage>
        <taxon>Eukaryota</taxon>
        <taxon>Metazoa</taxon>
        <taxon>Ecdysozoa</taxon>
        <taxon>Tardigrada</taxon>
        <taxon>Eutardigrada</taxon>
        <taxon>Parachela</taxon>
        <taxon>Hypsibioidea</taxon>
        <taxon>Ramazzottiidae</taxon>
        <taxon>Ramazzottius</taxon>
    </lineage>
</organism>
<comment type="caution">
    <text evidence="1">The sequence shown here is derived from an EMBL/GenBank/DDBJ whole genome shotgun (WGS) entry which is preliminary data.</text>
</comment>
<dbReference type="STRING" id="947166.A0A1D1V1E5"/>
<dbReference type="AlphaFoldDB" id="A0A1D1V1E5"/>
<dbReference type="EMBL" id="BDGG01000003">
    <property type="protein sequence ID" value="GAU95674.1"/>
    <property type="molecule type" value="Genomic_DNA"/>
</dbReference>
<accession>A0A1D1V1E5</accession>
<evidence type="ECO:0000313" key="1">
    <source>
        <dbReference type="EMBL" id="GAU95674.1"/>
    </source>
</evidence>